<keyword evidence="3" id="KW-1185">Reference proteome</keyword>
<comment type="caution">
    <text evidence="2">The sequence shown here is derived from an EMBL/GenBank/DDBJ whole genome shotgun (WGS) entry which is preliminary data.</text>
</comment>
<reference evidence="2" key="2">
    <citation type="journal article" date="2023" name="Syst. Appl. Microbiol.">
        <title>Govania unica gen. nov., sp. nov., a rare biosphere bacterium that represents a novel family in the class Alphaproteobacteria.</title>
        <authorList>
            <person name="Vandamme P."/>
            <person name="Peeters C."/>
            <person name="Hettiarachchi A."/>
            <person name="Cnockaert M."/>
            <person name="Carlier A."/>
        </authorList>
    </citation>
    <scope>NUCLEOTIDE SEQUENCE</scope>
    <source>
        <strain evidence="2">LMG 31809</strain>
    </source>
</reference>
<protein>
    <submittedName>
        <fullName evidence="2">Uncharacterized protein</fullName>
    </submittedName>
</protein>
<sequence>MQINARAIPSLSLKQLVRRLAPWIARSLPPPEDHHHDQVPDLLTQHYNREADALSAALIGLTDCLSHQNPAMLKSRADDMARLASEWLALSENTIPKSESRKDPRWTRQHKA</sequence>
<dbReference type="AlphaFoldDB" id="A0A9X3TVN1"/>
<accession>A0A9X3TVN1</accession>
<evidence type="ECO:0000313" key="2">
    <source>
        <dbReference type="EMBL" id="MDA5192628.1"/>
    </source>
</evidence>
<organism evidence="2 3">
    <name type="scientific">Govanella unica</name>
    <dbReference type="NCBI Taxonomy" id="2975056"/>
    <lineage>
        <taxon>Bacteria</taxon>
        <taxon>Pseudomonadati</taxon>
        <taxon>Pseudomonadota</taxon>
        <taxon>Alphaproteobacteria</taxon>
        <taxon>Emcibacterales</taxon>
        <taxon>Govanellaceae</taxon>
        <taxon>Govanella</taxon>
    </lineage>
</organism>
<proteinExistence type="predicted"/>
<name>A0A9X3TVN1_9PROT</name>
<dbReference type="EMBL" id="JANWOI010000001">
    <property type="protein sequence ID" value="MDA5192628.1"/>
    <property type="molecule type" value="Genomic_DNA"/>
</dbReference>
<dbReference type="RefSeq" id="WP_274942332.1">
    <property type="nucleotide sequence ID" value="NZ_JANWOI010000001.1"/>
</dbReference>
<evidence type="ECO:0000256" key="1">
    <source>
        <dbReference type="SAM" id="MobiDB-lite"/>
    </source>
</evidence>
<evidence type="ECO:0000313" key="3">
    <source>
        <dbReference type="Proteomes" id="UP001141619"/>
    </source>
</evidence>
<dbReference type="Proteomes" id="UP001141619">
    <property type="component" value="Unassembled WGS sequence"/>
</dbReference>
<reference evidence="2" key="1">
    <citation type="submission" date="2022-08" db="EMBL/GenBank/DDBJ databases">
        <authorList>
            <person name="Vandamme P."/>
            <person name="Hettiarachchi A."/>
            <person name="Peeters C."/>
            <person name="Cnockaert M."/>
            <person name="Carlier A."/>
        </authorList>
    </citation>
    <scope>NUCLEOTIDE SEQUENCE</scope>
    <source>
        <strain evidence="2">LMG 31809</strain>
    </source>
</reference>
<gene>
    <name evidence="2" type="ORF">NYP16_01465</name>
</gene>
<feature type="region of interest" description="Disordered" evidence="1">
    <location>
        <begin position="93"/>
        <end position="112"/>
    </location>
</feature>